<dbReference type="EMBL" id="JABSND010000238">
    <property type="protein sequence ID" value="KAI6293556.1"/>
    <property type="molecule type" value="Genomic_DNA"/>
</dbReference>
<accession>A0ABQ8N9P6</accession>
<keyword evidence="12" id="KW-1185">Reference proteome</keyword>
<feature type="transmembrane region" description="Helical" evidence="10">
    <location>
        <begin position="106"/>
        <end position="130"/>
    </location>
</feature>
<evidence type="ECO:0000313" key="12">
    <source>
        <dbReference type="Proteomes" id="UP001059893"/>
    </source>
</evidence>
<dbReference type="PANTHER" id="PTHR19139:SF283">
    <property type="entry name" value="AQUAPORIN"/>
    <property type="match status" value="1"/>
</dbReference>
<evidence type="ECO:0000256" key="2">
    <source>
        <dbReference type="ARBA" id="ARBA00006175"/>
    </source>
</evidence>
<feature type="transmembrane region" description="Helical" evidence="10">
    <location>
        <begin position="20"/>
        <end position="39"/>
    </location>
</feature>
<keyword evidence="3 8" id="KW-0812">Transmembrane</keyword>
<comment type="catalytic activity">
    <reaction evidence="7">
        <text>H2O(in) = H2O(out)</text>
        <dbReference type="Rhea" id="RHEA:29667"/>
        <dbReference type="ChEBI" id="CHEBI:15377"/>
    </reaction>
</comment>
<keyword evidence="4" id="KW-0677">Repeat</keyword>
<name>A0ABQ8N9P6_PYRGI</name>
<organism evidence="11 12">
    <name type="scientific">Pyricularia grisea</name>
    <name type="common">Crabgrass-specific blast fungus</name>
    <name type="synonym">Magnaporthe grisea</name>
    <dbReference type="NCBI Taxonomy" id="148305"/>
    <lineage>
        <taxon>Eukaryota</taxon>
        <taxon>Fungi</taxon>
        <taxon>Dikarya</taxon>
        <taxon>Ascomycota</taxon>
        <taxon>Pezizomycotina</taxon>
        <taxon>Sordariomycetes</taxon>
        <taxon>Sordariomycetidae</taxon>
        <taxon>Magnaporthales</taxon>
        <taxon>Pyriculariaceae</taxon>
        <taxon>Pyricularia</taxon>
    </lineage>
</organism>
<dbReference type="Gene3D" id="1.20.1080.10">
    <property type="entry name" value="Glycerol uptake facilitator protein"/>
    <property type="match status" value="1"/>
</dbReference>
<evidence type="ECO:0000256" key="10">
    <source>
        <dbReference type="SAM" id="Phobius"/>
    </source>
</evidence>
<evidence type="ECO:0000256" key="4">
    <source>
        <dbReference type="ARBA" id="ARBA00022737"/>
    </source>
</evidence>
<evidence type="ECO:0008006" key="13">
    <source>
        <dbReference type="Google" id="ProtNLM"/>
    </source>
</evidence>
<protein>
    <recommendedName>
        <fullName evidence="13">Aquaporin-like protein</fullName>
    </recommendedName>
</protein>
<comment type="subcellular location">
    <subcellularLocation>
        <location evidence="1">Membrane</location>
        <topology evidence="1">Multi-pass membrane protein</topology>
    </subcellularLocation>
</comment>
<dbReference type="InterPro" id="IPR034294">
    <property type="entry name" value="Aquaporin_transptr"/>
</dbReference>
<dbReference type="InterPro" id="IPR023271">
    <property type="entry name" value="Aquaporin-like"/>
</dbReference>
<dbReference type="PRINTS" id="PR00783">
    <property type="entry name" value="MINTRINSICP"/>
</dbReference>
<evidence type="ECO:0000256" key="6">
    <source>
        <dbReference type="ARBA" id="ARBA00023136"/>
    </source>
</evidence>
<keyword evidence="5 10" id="KW-1133">Transmembrane helix</keyword>
<feature type="region of interest" description="Disordered" evidence="9">
    <location>
        <begin position="174"/>
        <end position="196"/>
    </location>
</feature>
<feature type="transmembrane region" description="Helical" evidence="10">
    <location>
        <begin position="65"/>
        <end position="86"/>
    </location>
</feature>
<dbReference type="Pfam" id="PF00230">
    <property type="entry name" value="MIP"/>
    <property type="match status" value="1"/>
</dbReference>
<keyword evidence="8" id="KW-0813">Transport</keyword>
<dbReference type="InterPro" id="IPR000425">
    <property type="entry name" value="MIP"/>
</dbReference>
<comment type="caution">
    <text evidence="11">The sequence shown here is derived from an EMBL/GenBank/DDBJ whole genome shotgun (WGS) entry which is preliminary data.</text>
</comment>
<reference evidence="11" key="1">
    <citation type="submission" date="2021-01" db="EMBL/GenBank/DDBJ databases">
        <title>Deciphering the adaptive evolutionary patterns associated with biogeogrpahic diversity in the finger millet blast pathogen Magnaporthe oryzae in Eastern Africa.</title>
        <authorList>
            <person name="Onyema G."/>
            <person name="Shittu T.A."/>
            <person name="Dodsworth S."/>
            <person name="Devilliers S."/>
            <person name="Muthumeenakshi S."/>
            <person name="Sreenivasaprasad S."/>
        </authorList>
    </citation>
    <scope>NUCLEOTIDE SEQUENCE</scope>
    <source>
        <strain evidence="11">D15/s37</strain>
    </source>
</reference>
<evidence type="ECO:0000256" key="8">
    <source>
        <dbReference type="RuleBase" id="RU000477"/>
    </source>
</evidence>
<comment type="similarity">
    <text evidence="2 8">Belongs to the MIP/aquaporin (TC 1.A.8) family.</text>
</comment>
<evidence type="ECO:0000256" key="1">
    <source>
        <dbReference type="ARBA" id="ARBA00004141"/>
    </source>
</evidence>
<evidence type="ECO:0000256" key="7">
    <source>
        <dbReference type="ARBA" id="ARBA00034651"/>
    </source>
</evidence>
<dbReference type="SUPFAM" id="SSF81338">
    <property type="entry name" value="Aquaporin-like"/>
    <property type="match status" value="1"/>
</dbReference>
<dbReference type="PANTHER" id="PTHR19139">
    <property type="entry name" value="AQUAPORIN TRANSPORTER"/>
    <property type="match status" value="1"/>
</dbReference>
<sequence>MVHDGHGHSGPGRQNLRHHLIAALGEFVGAFLFLFFGYANHSIIATAKRPTPEGLRLGLAGQLPWIRIAVLFPTQLVASICAGGIVETILPGPISRVNTKLAPDVSVVQGVFLEMFFTAYLLFVVFMVAAEKSKDTFIAPVAIGLAAFIALIPALGVPSLCYDQTSWASTEEARWDYTPPNDNRPGMVPTGKNRII</sequence>
<evidence type="ECO:0000256" key="9">
    <source>
        <dbReference type="SAM" id="MobiDB-lite"/>
    </source>
</evidence>
<evidence type="ECO:0000313" key="11">
    <source>
        <dbReference type="EMBL" id="KAI6293556.1"/>
    </source>
</evidence>
<dbReference type="Proteomes" id="UP001059893">
    <property type="component" value="Unassembled WGS sequence"/>
</dbReference>
<evidence type="ECO:0000256" key="5">
    <source>
        <dbReference type="ARBA" id="ARBA00022989"/>
    </source>
</evidence>
<evidence type="ECO:0000256" key="3">
    <source>
        <dbReference type="ARBA" id="ARBA00022692"/>
    </source>
</evidence>
<feature type="transmembrane region" description="Helical" evidence="10">
    <location>
        <begin position="137"/>
        <end position="156"/>
    </location>
</feature>
<proteinExistence type="inferred from homology"/>
<gene>
    <name evidence="11" type="ORF">MCOR33_009064</name>
</gene>
<keyword evidence="6 10" id="KW-0472">Membrane</keyword>